<sequence length="37" mass="4044">MPINLLVPTSTKQAPKSSPQVCVLMLFLMATNNPTEQ</sequence>
<reference evidence="1" key="1">
    <citation type="submission" date="2014-11" db="EMBL/GenBank/DDBJ databases">
        <authorList>
            <person name="Amaro Gonzalez C."/>
        </authorList>
    </citation>
    <scope>NUCLEOTIDE SEQUENCE</scope>
</reference>
<dbReference type="AlphaFoldDB" id="A0A0E9QBH1"/>
<evidence type="ECO:0000313" key="1">
    <source>
        <dbReference type="EMBL" id="JAH13443.1"/>
    </source>
</evidence>
<name>A0A0E9QBH1_ANGAN</name>
<reference evidence="1" key="2">
    <citation type="journal article" date="2015" name="Fish Shellfish Immunol.">
        <title>Early steps in the European eel (Anguilla anguilla)-Vibrio vulnificus interaction in the gills: Role of the RtxA13 toxin.</title>
        <authorList>
            <person name="Callol A."/>
            <person name="Pajuelo D."/>
            <person name="Ebbesson L."/>
            <person name="Teles M."/>
            <person name="MacKenzie S."/>
            <person name="Amaro C."/>
        </authorList>
    </citation>
    <scope>NUCLEOTIDE SEQUENCE</scope>
</reference>
<proteinExistence type="predicted"/>
<protein>
    <submittedName>
        <fullName evidence="1">Uncharacterized protein</fullName>
    </submittedName>
</protein>
<organism evidence="1">
    <name type="scientific">Anguilla anguilla</name>
    <name type="common">European freshwater eel</name>
    <name type="synonym">Muraena anguilla</name>
    <dbReference type="NCBI Taxonomy" id="7936"/>
    <lineage>
        <taxon>Eukaryota</taxon>
        <taxon>Metazoa</taxon>
        <taxon>Chordata</taxon>
        <taxon>Craniata</taxon>
        <taxon>Vertebrata</taxon>
        <taxon>Euteleostomi</taxon>
        <taxon>Actinopterygii</taxon>
        <taxon>Neopterygii</taxon>
        <taxon>Teleostei</taxon>
        <taxon>Anguilliformes</taxon>
        <taxon>Anguillidae</taxon>
        <taxon>Anguilla</taxon>
    </lineage>
</organism>
<accession>A0A0E9QBH1</accession>
<dbReference type="EMBL" id="GBXM01095134">
    <property type="protein sequence ID" value="JAH13443.1"/>
    <property type="molecule type" value="Transcribed_RNA"/>
</dbReference>